<keyword evidence="2" id="KW-0812">Transmembrane</keyword>
<evidence type="ECO:0000313" key="3">
    <source>
        <dbReference type="EMBL" id="EAU88878.1"/>
    </source>
</evidence>
<dbReference type="OrthoDB" id="3366659at2759"/>
<dbReference type="RefSeq" id="XP_001832935.1">
    <property type="nucleotide sequence ID" value="XM_001832883.1"/>
</dbReference>
<dbReference type="OMA" id="CMFLQLA"/>
<dbReference type="KEGG" id="cci:CC1G_12649"/>
<keyword evidence="2" id="KW-1133">Transmembrane helix</keyword>
<evidence type="ECO:0000313" key="4">
    <source>
        <dbReference type="Proteomes" id="UP000001861"/>
    </source>
</evidence>
<proteinExistence type="predicted"/>
<organism evidence="3 4">
    <name type="scientific">Coprinopsis cinerea (strain Okayama-7 / 130 / ATCC MYA-4618 / FGSC 9003)</name>
    <name type="common">Inky cap fungus</name>
    <name type="synonym">Hormographiella aspergillata</name>
    <dbReference type="NCBI Taxonomy" id="240176"/>
    <lineage>
        <taxon>Eukaryota</taxon>
        <taxon>Fungi</taxon>
        <taxon>Dikarya</taxon>
        <taxon>Basidiomycota</taxon>
        <taxon>Agaricomycotina</taxon>
        <taxon>Agaricomycetes</taxon>
        <taxon>Agaricomycetidae</taxon>
        <taxon>Agaricales</taxon>
        <taxon>Agaricineae</taxon>
        <taxon>Psathyrellaceae</taxon>
        <taxon>Coprinopsis</taxon>
    </lineage>
</organism>
<comment type="caution">
    <text evidence="3">The sequence shown here is derived from an EMBL/GenBank/DDBJ whole genome shotgun (WGS) entry which is preliminary data.</text>
</comment>
<dbReference type="PANTHER" id="PTHR41390:SF1">
    <property type="entry name" value="NADH-UBIQUINONE OXIDOREDUCTASE 213 KDA SUBUNIT"/>
    <property type="match status" value="1"/>
</dbReference>
<dbReference type="InParanoid" id="A8NE33"/>
<feature type="transmembrane region" description="Helical" evidence="2">
    <location>
        <begin position="100"/>
        <end position="119"/>
    </location>
</feature>
<dbReference type="STRING" id="240176.A8NE33"/>
<keyword evidence="4" id="KW-1185">Reference proteome</keyword>
<dbReference type="PANTHER" id="PTHR41390">
    <property type="entry name" value="CHROMOSOME 7, WHOLE GENOME SHOTGUN SEQUENCE"/>
    <property type="match status" value="1"/>
</dbReference>
<evidence type="ECO:0000256" key="1">
    <source>
        <dbReference type="SAM" id="Coils"/>
    </source>
</evidence>
<evidence type="ECO:0000256" key="2">
    <source>
        <dbReference type="SAM" id="Phobius"/>
    </source>
</evidence>
<feature type="coiled-coil region" evidence="1">
    <location>
        <begin position="177"/>
        <end position="211"/>
    </location>
</feature>
<dbReference type="eggNOG" id="ENOG502SBMI">
    <property type="taxonomic scope" value="Eukaryota"/>
</dbReference>
<protein>
    <submittedName>
        <fullName evidence="3">Uncharacterized protein</fullName>
    </submittedName>
</protein>
<feature type="transmembrane region" description="Helical" evidence="2">
    <location>
        <begin position="6"/>
        <end position="28"/>
    </location>
</feature>
<keyword evidence="1" id="KW-0175">Coiled coil</keyword>
<sequence>MAGKPLPVVAAGFAGVNAGMTAATFFGLREFIVSPLLVHNAPWRQYAVRRKERGIPKPGDSVTLEESSVADIRSNKLLDTGISGAVTGGLMRGWKSGRKAIIPGALLASTIALGIQYGFNYAAASRIKNLAEERTAPPPAPPTPEQLAEEKLSWHVRLGNRIVRAFGVEPISDEEFLRRLRTARNKYELRIKELEKEIAEEEATKSVESHSS</sequence>
<name>A8NE33_COPC7</name>
<accession>A8NE33</accession>
<dbReference type="GeneID" id="6009425"/>
<dbReference type="EMBL" id="AACS02000002">
    <property type="protein sequence ID" value="EAU88878.1"/>
    <property type="molecule type" value="Genomic_DNA"/>
</dbReference>
<dbReference type="VEuPathDB" id="FungiDB:CC1G_12649"/>
<keyword evidence="2" id="KW-0472">Membrane</keyword>
<dbReference type="Proteomes" id="UP000001861">
    <property type="component" value="Unassembled WGS sequence"/>
</dbReference>
<dbReference type="AlphaFoldDB" id="A8NE33"/>
<reference evidence="3 4" key="1">
    <citation type="journal article" date="2010" name="Proc. Natl. Acad. Sci. U.S.A.">
        <title>Insights into evolution of multicellular fungi from the assembled chromosomes of the mushroom Coprinopsis cinerea (Coprinus cinereus).</title>
        <authorList>
            <person name="Stajich J.E."/>
            <person name="Wilke S.K."/>
            <person name="Ahren D."/>
            <person name="Au C.H."/>
            <person name="Birren B.W."/>
            <person name="Borodovsky M."/>
            <person name="Burns C."/>
            <person name="Canback B."/>
            <person name="Casselton L.A."/>
            <person name="Cheng C.K."/>
            <person name="Deng J."/>
            <person name="Dietrich F.S."/>
            <person name="Fargo D.C."/>
            <person name="Farman M.L."/>
            <person name="Gathman A.C."/>
            <person name="Goldberg J."/>
            <person name="Guigo R."/>
            <person name="Hoegger P.J."/>
            <person name="Hooker J.B."/>
            <person name="Huggins A."/>
            <person name="James T.Y."/>
            <person name="Kamada T."/>
            <person name="Kilaru S."/>
            <person name="Kodira C."/>
            <person name="Kues U."/>
            <person name="Kupfer D."/>
            <person name="Kwan H.S."/>
            <person name="Lomsadze A."/>
            <person name="Li W."/>
            <person name="Lilly W.W."/>
            <person name="Ma L.J."/>
            <person name="Mackey A.J."/>
            <person name="Manning G."/>
            <person name="Martin F."/>
            <person name="Muraguchi H."/>
            <person name="Natvig D.O."/>
            <person name="Palmerini H."/>
            <person name="Ramesh M.A."/>
            <person name="Rehmeyer C.J."/>
            <person name="Roe B.A."/>
            <person name="Shenoy N."/>
            <person name="Stanke M."/>
            <person name="Ter-Hovhannisyan V."/>
            <person name="Tunlid A."/>
            <person name="Velagapudi R."/>
            <person name="Vision T.J."/>
            <person name="Zeng Q."/>
            <person name="Zolan M.E."/>
            <person name="Pukkila P.J."/>
        </authorList>
    </citation>
    <scope>NUCLEOTIDE SEQUENCE [LARGE SCALE GENOMIC DNA]</scope>
    <source>
        <strain evidence="4">Okayama-7 / 130 / ATCC MYA-4618 / FGSC 9003</strain>
    </source>
</reference>
<gene>
    <name evidence="3" type="ORF">CC1G_12649</name>
</gene>